<evidence type="ECO:0000256" key="4">
    <source>
        <dbReference type="ARBA" id="ARBA00022982"/>
    </source>
</evidence>
<keyword evidence="5 6" id="KW-0408">Iron</keyword>
<dbReference type="InterPro" id="IPR036909">
    <property type="entry name" value="Cyt_c-like_dom_sf"/>
</dbReference>
<dbReference type="GO" id="GO:0009055">
    <property type="term" value="F:electron transfer activity"/>
    <property type="evidence" value="ECO:0007669"/>
    <property type="project" value="InterPro"/>
</dbReference>
<dbReference type="PROSITE" id="PS51007">
    <property type="entry name" value="CYTC"/>
    <property type="match status" value="1"/>
</dbReference>
<dbReference type="InterPro" id="IPR009056">
    <property type="entry name" value="Cyt_c-like_dom"/>
</dbReference>
<evidence type="ECO:0000256" key="5">
    <source>
        <dbReference type="ARBA" id="ARBA00023004"/>
    </source>
</evidence>
<dbReference type="Pfam" id="PF00034">
    <property type="entry name" value="Cytochrom_C"/>
    <property type="match status" value="1"/>
</dbReference>
<keyword evidence="2 6" id="KW-0349">Heme</keyword>
<reference evidence="8 9" key="1">
    <citation type="submission" date="2020-08" db="EMBL/GenBank/DDBJ databases">
        <title>Genome sequence of Diaphorobacter aerolatus KACC 16536T.</title>
        <authorList>
            <person name="Hyun D.-W."/>
            <person name="Bae J.-W."/>
        </authorList>
    </citation>
    <scope>NUCLEOTIDE SEQUENCE [LARGE SCALE GENOMIC DNA]</scope>
    <source>
        <strain evidence="8 9">KACC 16536</strain>
    </source>
</reference>
<dbReference type="RefSeq" id="WP_187725151.1">
    <property type="nucleotide sequence ID" value="NZ_CP060783.1"/>
</dbReference>
<keyword evidence="4" id="KW-0249">Electron transport</keyword>
<proteinExistence type="predicted"/>
<accession>A0A7H0GMU5</accession>
<dbReference type="KEGG" id="daer:H9K75_06490"/>
<evidence type="ECO:0000256" key="3">
    <source>
        <dbReference type="ARBA" id="ARBA00022723"/>
    </source>
</evidence>
<dbReference type="EMBL" id="CP060783">
    <property type="protein sequence ID" value="QNP49611.1"/>
    <property type="molecule type" value="Genomic_DNA"/>
</dbReference>
<evidence type="ECO:0000313" key="9">
    <source>
        <dbReference type="Proteomes" id="UP000516028"/>
    </source>
</evidence>
<gene>
    <name evidence="8" type="ORF">H9K75_06490</name>
</gene>
<keyword evidence="3 6" id="KW-0479">Metal-binding</keyword>
<dbReference type="PANTHER" id="PTHR33751:SF9">
    <property type="entry name" value="CYTOCHROME C4"/>
    <property type="match status" value="1"/>
</dbReference>
<dbReference type="GO" id="GO:0020037">
    <property type="term" value="F:heme binding"/>
    <property type="evidence" value="ECO:0007669"/>
    <property type="project" value="InterPro"/>
</dbReference>
<dbReference type="GO" id="GO:0046872">
    <property type="term" value="F:metal ion binding"/>
    <property type="evidence" value="ECO:0007669"/>
    <property type="project" value="UniProtKB-KW"/>
</dbReference>
<evidence type="ECO:0000256" key="6">
    <source>
        <dbReference type="PROSITE-ProRule" id="PRU00433"/>
    </source>
</evidence>
<dbReference type="SUPFAM" id="SSF46626">
    <property type="entry name" value="Cytochrome c"/>
    <property type="match status" value="1"/>
</dbReference>
<dbReference type="Proteomes" id="UP000516028">
    <property type="component" value="Chromosome"/>
</dbReference>
<organism evidence="8 9">
    <name type="scientific">Diaphorobacter aerolatus</name>
    <dbReference type="NCBI Taxonomy" id="1288495"/>
    <lineage>
        <taxon>Bacteria</taxon>
        <taxon>Pseudomonadati</taxon>
        <taxon>Pseudomonadota</taxon>
        <taxon>Betaproteobacteria</taxon>
        <taxon>Burkholderiales</taxon>
        <taxon>Comamonadaceae</taxon>
        <taxon>Diaphorobacter</taxon>
    </lineage>
</organism>
<evidence type="ECO:0000256" key="1">
    <source>
        <dbReference type="ARBA" id="ARBA00022448"/>
    </source>
</evidence>
<evidence type="ECO:0000256" key="2">
    <source>
        <dbReference type="ARBA" id="ARBA00022617"/>
    </source>
</evidence>
<dbReference type="InterPro" id="IPR050597">
    <property type="entry name" value="Cytochrome_c_Oxidase_Subunit"/>
</dbReference>
<protein>
    <recommendedName>
        <fullName evidence="7">Cytochrome c domain-containing protein</fullName>
    </recommendedName>
</protein>
<name>A0A7H0GMU5_9BURK</name>
<evidence type="ECO:0000259" key="7">
    <source>
        <dbReference type="PROSITE" id="PS51007"/>
    </source>
</evidence>
<dbReference type="PANTHER" id="PTHR33751">
    <property type="entry name" value="CBB3-TYPE CYTOCHROME C OXIDASE SUBUNIT FIXP"/>
    <property type="match status" value="1"/>
</dbReference>
<keyword evidence="9" id="KW-1185">Reference proteome</keyword>
<dbReference type="AlphaFoldDB" id="A0A7H0GMU5"/>
<keyword evidence="1" id="KW-0813">Transport</keyword>
<feature type="domain" description="Cytochrome c" evidence="7">
    <location>
        <begin position="35"/>
        <end position="117"/>
    </location>
</feature>
<sequence>MPHTDSIVALADLSRPAAFALLLWALPPAIQAAQSPTSQDTELLAASCLNCHAPASRAAQTPGSIPALGGQSAAVLKQRLQDFKTGKAADATVMPRLMRGYDDAQIAALAQWFGKDEK</sequence>
<dbReference type="Gene3D" id="1.10.760.10">
    <property type="entry name" value="Cytochrome c-like domain"/>
    <property type="match status" value="1"/>
</dbReference>
<evidence type="ECO:0000313" key="8">
    <source>
        <dbReference type="EMBL" id="QNP49611.1"/>
    </source>
</evidence>